<evidence type="ECO:0000256" key="6">
    <source>
        <dbReference type="RuleBase" id="RU000682"/>
    </source>
</evidence>
<dbReference type="InterPro" id="IPR050649">
    <property type="entry name" value="Paired_Homeobox_TFs"/>
</dbReference>
<dbReference type="GO" id="GO:0005634">
    <property type="term" value="C:nucleus"/>
    <property type="evidence" value="ECO:0007669"/>
    <property type="project" value="UniProtKB-SubCell"/>
</dbReference>
<dbReference type="InterPro" id="IPR017970">
    <property type="entry name" value="Homeobox_CS"/>
</dbReference>
<keyword evidence="2 5" id="KW-0238">DNA-binding</keyword>
<dbReference type="GO" id="GO:0000977">
    <property type="term" value="F:RNA polymerase II transcription regulatory region sequence-specific DNA binding"/>
    <property type="evidence" value="ECO:0007669"/>
    <property type="project" value="TreeGrafter"/>
</dbReference>
<feature type="compositionally biased region" description="Basic and acidic residues" evidence="7">
    <location>
        <begin position="54"/>
        <end position="63"/>
    </location>
</feature>
<dbReference type="Pfam" id="PF00046">
    <property type="entry name" value="Homeodomain"/>
    <property type="match status" value="1"/>
</dbReference>
<dbReference type="GeneTree" id="ENSGT00940000155505"/>
<dbReference type="InterPro" id="IPR001356">
    <property type="entry name" value="HD"/>
</dbReference>
<evidence type="ECO:0000313" key="9">
    <source>
        <dbReference type="Ensembl" id="ENSSPUP00000020736.1"/>
    </source>
</evidence>
<dbReference type="Ensembl" id="ENSSPUT00000022097.1">
    <property type="protein sequence ID" value="ENSSPUP00000020736.1"/>
    <property type="gene ID" value="ENSSPUG00000015927.1"/>
</dbReference>
<dbReference type="PANTHER" id="PTHR24329">
    <property type="entry name" value="HOMEOBOX PROTEIN ARISTALESS"/>
    <property type="match status" value="1"/>
</dbReference>
<feature type="region of interest" description="Disordered" evidence="7">
    <location>
        <begin position="102"/>
        <end position="122"/>
    </location>
</feature>
<dbReference type="Gene3D" id="1.10.10.60">
    <property type="entry name" value="Homeodomain-like"/>
    <property type="match status" value="1"/>
</dbReference>
<evidence type="ECO:0000256" key="3">
    <source>
        <dbReference type="ARBA" id="ARBA00023155"/>
    </source>
</evidence>
<evidence type="ECO:0000256" key="2">
    <source>
        <dbReference type="ARBA" id="ARBA00023125"/>
    </source>
</evidence>
<dbReference type="SMART" id="SM00389">
    <property type="entry name" value="HOX"/>
    <property type="match status" value="1"/>
</dbReference>
<evidence type="ECO:0000256" key="7">
    <source>
        <dbReference type="SAM" id="MobiDB-lite"/>
    </source>
</evidence>
<name>A0A8D0HEF2_SPHPU</name>
<dbReference type="PROSITE" id="PS50071">
    <property type="entry name" value="HOMEOBOX_2"/>
    <property type="match status" value="1"/>
</dbReference>
<dbReference type="SUPFAM" id="SSF46689">
    <property type="entry name" value="Homeodomain-like"/>
    <property type="match status" value="1"/>
</dbReference>
<dbReference type="GO" id="GO:0000981">
    <property type="term" value="F:DNA-binding transcription factor activity, RNA polymerase II-specific"/>
    <property type="evidence" value="ECO:0007669"/>
    <property type="project" value="InterPro"/>
</dbReference>
<organism evidence="9 10">
    <name type="scientific">Sphenodon punctatus</name>
    <name type="common">Tuatara</name>
    <name type="synonym">Hatteria punctata</name>
    <dbReference type="NCBI Taxonomy" id="8508"/>
    <lineage>
        <taxon>Eukaryota</taxon>
        <taxon>Metazoa</taxon>
        <taxon>Chordata</taxon>
        <taxon>Craniata</taxon>
        <taxon>Vertebrata</taxon>
        <taxon>Euteleostomi</taxon>
        <taxon>Lepidosauria</taxon>
        <taxon>Sphenodontia</taxon>
        <taxon>Sphenodontidae</taxon>
        <taxon>Sphenodon</taxon>
    </lineage>
</organism>
<feature type="region of interest" description="Disordered" evidence="7">
    <location>
        <begin position="48"/>
        <end position="80"/>
    </location>
</feature>
<dbReference type="AlphaFoldDB" id="A0A8D0HEF2"/>
<reference evidence="9" key="2">
    <citation type="submission" date="2025-09" db="UniProtKB">
        <authorList>
            <consortium name="Ensembl"/>
        </authorList>
    </citation>
    <scope>IDENTIFICATION</scope>
</reference>
<reference evidence="9" key="1">
    <citation type="submission" date="2025-08" db="UniProtKB">
        <authorList>
            <consortium name="Ensembl"/>
        </authorList>
    </citation>
    <scope>IDENTIFICATION</scope>
</reference>
<sequence>QLEALERAFERTHYPDVGTRERLAVFVNLPEARIQVWFKNRRAKFRKGQRRQLRKDPARESSVERCPLLGPRGAPGAERPLVSLRKDRLEPSAWYLSGDPLPAAAARTRPPPDAPWLGTQPQSGGDWRLDFLPALPFPAYWPSA</sequence>
<proteinExistence type="predicted"/>
<dbReference type="CDD" id="cd00086">
    <property type="entry name" value="homeodomain"/>
    <property type="match status" value="1"/>
</dbReference>
<protein>
    <recommendedName>
        <fullName evidence="8">Homeobox domain-containing protein</fullName>
    </recommendedName>
</protein>
<keyword evidence="10" id="KW-1185">Reference proteome</keyword>
<evidence type="ECO:0000256" key="1">
    <source>
        <dbReference type="ARBA" id="ARBA00004123"/>
    </source>
</evidence>
<dbReference type="FunFam" id="1.10.10.60:FF:000679">
    <property type="entry name" value="Homeobox protein aristaless"/>
    <property type="match status" value="1"/>
</dbReference>
<accession>A0A8D0HEF2</accession>
<dbReference type="PROSITE" id="PS00027">
    <property type="entry name" value="HOMEOBOX_1"/>
    <property type="match status" value="1"/>
</dbReference>
<evidence type="ECO:0000256" key="4">
    <source>
        <dbReference type="ARBA" id="ARBA00023242"/>
    </source>
</evidence>
<evidence type="ECO:0000256" key="5">
    <source>
        <dbReference type="PROSITE-ProRule" id="PRU00108"/>
    </source>
</evidence>
<keyword evidence="3 5" id="KW-0371">Homeobox</keyword>
<comment type="subcellular location">
    <subcellularLocation>
        <location evidence="1 5 6">Nucleus</location>
    </subcellularLocation>
</comment>
<keyword evidence="4 5" id="KW-0539">Nucleus</keyword>
<evidence type="ECO:0000313" key="10">
    <source>
        <dbReference type="Proteomes" id="UP000694392"/>
    </source>
</evidence>
<feature type="domain" description="Homeobox" evidence="8">
    <location>
        <begin position="1"/>
        <end position="48"/>
    </location>
</feature>
<feature type="DNA-binding region" description="Homeobox" evidence="5">
    <location>
        <begin position="3"/>
        <end position="49"/>
    </location>
</feature>
<evidence type="ECO:0000259" key="8">
    <source>
        <dbReference type="PROSITE" id="PS50071"/>
    </source>
</evidence>
<dbReference type="Proteomes" id="UP000694392">
    <property type="component" value="Unplaced"/>
</dbReference>
<dbReference type="InterPro" id="IPR009057">
    <property type="entry name" value="Homeodomain-like_sf"/>
</dbReference>
<dbReference type="PANTHER" id="PTHR24329:SF543">
    <property type="entry name" value="FI01017P-RELATED"/>
    <property type="match status" value="1"/>
</dbReference>